<dbReference type="Gene3D" id="3.40.50.410">
    <property type="entry name" value="von Willebrand factor, type A domain"/>
    <property type="match status" value="1"/>
</dbReference>
<dbReference type="PROSITE" id="PS50234">
    <property type="entry name" value="VWFA"/>
    <property type="match status" value="1"/>
</dbReference>
<dbReference type="Proteomes" id="UP000004001">
    <property type="component" value="Unassembled WGS sequence"/>
</dbReference>
<keyword evidence="1" id="KW-1003">Cell membrane</keyword>
<evidence type="ECO:0000313" key="8">
    <source>
        <dbReference type="Proteomes" id="UP000004001"/>
    </source>
</evidence>
<dbReference type="InterPro" id="IPR036465">
    <property type="entry name" value="vWFA_dom_sf"/>
</dbReference>
<evidence type="ECO:0000256" key="4">
    <source>
        <dbReference type="ARBA" id="ARBA00023136"/>
    </source>
</evidence>
<reference evidence="7 8" key="1">
    <citation type="submission" date="2009-12" db="EMBL/GenBank/DDBJ databases">
        <title>Genome Sequence of Prevotella timonensis CRIS 5C-B1.</title>
        <authorList>
            <person name="Durkin A.S."/>
            <person name="Madupu R."/>
            <person name="Torralba M."/>
            <person name="Methe B."/>
            <person name="Sutton G."/>
            <person name="Strausberg R.L."/>
            <person name="Nelson K.E."/>
        </authorList>
    </citation>
    <scope>NUCLEOTIDE SEQUENCE [LARGE SCALE GENOMIC DNA]</scope>
    <source>
        <strain evidence="7 8">CRIS 5C-B1</strain>
    </source>
</reference>
<name>D1VWG0_9BACT</name>
<keyword evidence="8" id="KW-1185">Reference proteome</keyword>
<keyword evidence="2 5" id="KW-0812">Transmembrane</keyword>
<gene>
    <name evidence="7" type="ORF">HMPREF9019_0803</name>
</gene>
<accession>D1VWG0</accession>
<dbReference type="InterPro" id="IPR002035">
    <property type="entry name" value="VWF_A"/>
</dbReference>
<proteinExistence type="predicted"/>
<organism evidence="7 8">
    <name type="scientific">Hoylesella timonensis CRIS 5C-B1</name>
    <dbReference type="NCBI Taxonomy" id="679189"/>
    <lineage>
        <taxon>Bacteria</taxon>
        <taxon>Pseudomonadati</taxon>
        <taxon>Bacteroidota</taxon>
        <taxon>Bacteroidia</taxon>
        <taxon>Bacteroidales</taxon>
        <taxon>Prevotellaceae</taxon>
        <taxon>Hoylesella</taxon>
    </lineage>
</organism>
<dbReference type="AlphaFoldDB" id="D1VWG0"/>
<sequence length="346" mass="38461">MNTNTMIRFDDPIYLWLLIVIPILALIRLIGYRRRLVKLKKFGDIELVQQQMADISKYRPTVKFWLLQSALALLIVMLARPQMGSKISNEKRNGIETIIALDISNSMLAEDVVPSRLAKSKLLVENLVDNFTNDKIGLVIFAGDAFIQLPITSDYVSAKMFLQNTDPSLITTQGTDIARAIRLSMSSFTQQDKVGRAIILITDGEDHEGGALEAAADANKKGINVFILGVGNTQGAPIPVAEGGYMKDENGQTVMTALNEKMCQDIARAGKGTYIHVDNTNDAQKKLNDELAKLQRGETNSVIYSEYDEQFQAFGILALLLLIIEVCILESKNPLLKNVRLFKKKQ</sequence>
<evidence type="ECO:0000259" key="6">
    <source>
        <dbReference type="PROSITE" id="PS50234"/>
    </source>
</evidence>
<evidence type="ECO:0000313" key="7">
    <source>
        <dbReference type="EMBL" id="EFA98615.1"/>
    </source>
</evidence>
<dbReference type="PANTHER" id="PTHR22550:SF5">
    <property type="entry name" value="LEUCINE ZIPPER PROTEIN 4"/>
    <property type="match status" value="1"/>
</dbReference>
<evidence type="ECO:0000256" key="3">
    <source>
        <dbReference type="ARBA" id="ARBA00022989"/>
    </source>
</evidence>
<dbReference type="SMART" id="SM00327">
    <property type="entry name" value="VWA"/>
    <property type="match status" value="1"/>
</dbReference>
<protein>
    <submittedName>
        <fullName evidence="7">von Willebrand factor type A domain protein</fullName>
    </submittedName>
</protein>
<dbReference type="PANTHER" id="PTHR22550">
    <property type="entry name" value="SPORE GERMINATION PROTEIN"/>
    <property type="match status" value="1"/>
</dbReference>
<dbReference type="EMBL" id="ADEF01000004">
    <property type="protein sequence ID" value="EFA98615.1"/>
    <property type="molecule type" value="Genomic_DNA"/>
</dbReference>
<dbReference type="InterPro" id="IPR050768">
    <property type="entry name" value="UPF0353/GerABKA_families"/>
</dbReference>
<keyword evidence="4 5" id="KW-0472">Membrane</keyword>
<evidence type="ECO:0000256" key="5">
    <source>
        <dbReference type="SAM" id="Phobius"/>
    </source>
</evidence>
<evidence type="ECO:0000256" key="1">
    <source>
        <dbReference type="ARBA" id="ARBA00022475"/>
    </source>
</evidence>
<comment type="caution">
    <text evidence="7">The sequence shown here is derived from an EMBL/GenBank/DDBJ whole genome shotgun (WGS) entry which is preliminary data.</text>
</comment>
<feature type="transmembrane region" description="Helical" evidence="5">
    <location>
        <begin position="13"/>
        <end position="31"/>
    </location>
</feature>
<feature type="domain" description="VWFA" evidence="6">
    <location>
        <begin position="96"/>
        <end position="294"/>
    </location>
</feature>
<dbReference type="SUPFAM" id="SSF53300">
    <property type="entry name" value="vWA-like"/>
    <property type="match status" value="1"/>
</dbReference>
<dbReference type="InterPro" id="IPR024163">
    <property type="entry name" value="Aerotolerance_reg_N"/>
</dbReference>
<keyword evidence="3 5" id="KW-1133">Transmembrane helix</keyword>
<dbReference type="Pfam" id="PF13519">
    <property type="entry name" value="VWA_2"/>
    <property type="match status" value="1"/>
</dbReference>
<dbReference type="eggNOG" id="COG2304">
    <property type="taxonomic scope" value="Bacteria"/>
</dbReference>
<evidence type="ECO:0000256" key="2">
    <source>
        <dbReference type="ARBA" id="ARBA00022692"/>
    </source>
</evidence>
<dbReference type="Pfam" id="PF07584">
    <property type="entry name" value="BatA"/>
    <property type="match status" value="1"/>
</dbReference>